<dbReference type="PANTHER" id="PTHR14352:SF2">
    <property type="entry name" value="HAUS AUGMIN-LIKE COMPLEX SUBUNIT 7"/>
    <property type="match status" value="1"/>
</dbReference>
<dbReference type="GO" id="GO:0051011">
    <property type="term" value="F:microtubule minus-end binding"/>
    <property type="evidence" value="ECO:0007669"/>
    <property type="project" value="TreeGrafter"/>
</dbReference>
<organism evidence="1 2">
    <name type="scientific">Aldrovandia affinis</name>
    <dbReference type="NCBI Taxonomy" id="143900"/>
    <lineage>
        <taxon>Eukaryota</taxon>
        <taxon>Metazoa</taxon>
        <taxon>Chordata</taxon>
        <taxon>Craniata</taxon>
        <taxon>Vertebrata</taxon>
        <taxon>Euteleostomi</taxon>
        <taxon>Actinopterygii</taxon>
        <taxon>Neopterygii</taxon>
        <taxon>Teleostei</taxon>
        <taxon>Notacanthiformes</taxon>
        <taxon>Halosauridae</taxon>
        <taxon>Aldrovandia</taxon>
    </lineage>
</organism>
<evidence type="ECO:0000313" key="1">
    <source>
        <dbReference type="EMBL" id="KAJ8389138.1"/>
    </source>
</evidence>
<dbReference type="Proteomes" id="UP001221898">
    <property type="component" value="Unassembled WGS sequence"/>
</dbReference>
<name>A0AAD7RRL3_9TELE</name>
<accession>A0AAD7RRL3</accession>
<reference evidence="1" key="1">
    <citation type="journal article" date="2023" name="Science">
        <title>Genome structures resolve the early diversification of teleost fishes.</title>
        <authorList>
            <person name="Parey E."/>
            <person name="Louis A."/>
            <person name="Montfort J."/>
            <person name="Bouchez O."/>
            <person name="Roques C."/>
            <person name="Iampietro C."/>
            <person name="Lluch J."/>
            <person name="Castinel A."/>
            <person name="Donnadieu C."/>
            <person name="Desvignes T."/>
            <person name="Floi Bucao C."/>
            <person name="Jouanno E."/>
            <person name="Wen M."/>
            <person name="Mejri S."/>
            <person name="Dirks R."/>
            <person name="Jansen H."/>
            <person name="Henkel C."/>
            <person name="Chen W.J."/>
            <person name="Zahm M."/>
            <person name="Cabau C."/>
            <person name="Klopp C."/>
            <person name="Thompson A.W."/>
            <person name="Robinson-Rechavi M."/>
            <person name="Braasch I."/>
            <person name="Lecointre G."/>
            <person name="Bobe J."/>
            <person name="Postlethwait J.H."/>
            <person name="Berthelot C."/>
            <person name="Roest Crollius H."/>
            <person name="Guiguen Y."/>
        </authorList>
    </citation>
    <scope>NUCLEOTIDE SEQUENCE</scope>
    <source>
        <strain evidence="1">NC1722</strain>
    </source>
</reference>
<sequence length="323" mass="35909">MAGTLKENQLSEHIYSKMQGLGCPLVEGLFLRSAESMKDLLCTPSLHRTDILKWMCVSCCPSLMEKFATIGSAQSNAVVQEIVRFGHDIMLCKHDDQDLIKGLAPPLIELFAVLNAEEAMVRREEFLGELLSHPQLAAILTPTCSPWSADLRELLHRKAPASKTGPNRPAEDSAVEVSALLRSTESVLEDLRKECTFLQSDGVSPSPRLSPCALRLAISDLSQLMLAFSQSFNAEFKGYCHRQPPALSSNAHRFRTVHQLLLACNQELRALQQLSEASGAVTAIAERMRTDRRYWGDGQKHTLPAKLEMLKKKYTEFLSLHPG</sequence>
<proteinExistence type="predicted"/>
<comment type="caution">
    <text evidence="1">The sequence shown here is derived from an EMBL/GenBank/DDBJ whole genome shotgun (WGS) entry which is preliminary data.</text>
</comment>
<keyword evidence="2" id="KW-1185">Reference proteome</keyword>
<dbReference type="AlphaFoldDB" id="A0AAD7RRL3"/>
<dbReference type="GO" id="GO:0031023">
    <property type="term" value="P:microtubule organizing center organization"/>
    <property type="evidence" value="ECO:0007669"/>
    <property type="project" value="TreeGrafter"/>
</dbReference>
<dbReference type="GO" id="GO:0070652">
    <property type="term" value="C:HAUS complex"/>
    <property type="evidence" value="ECO:0007669"/>
    <property type="project" value="TreeGrafter"/>
</dbReference>
<gene>
    <name evidence="1" type="ORF">AAFF_G00123440</name>
</gene>
<protein>
    <recommendedName>
        <fullName evidence="3">HAUS augmin-like complex subunit 7</fullName>
    </recommendedName>
</protein>
<dbReference type="GO" id="GO:0051225">
    <property type="term" value="P:spindle assembly"/>
    <property type="evidence" value="ECO:0007669"/>
    <property type="project" value="TreeGrafter"/>
</dbReference>
<dbReference type="EMBL" id="JAINUG010000186">
    <property type="protein sequence ID" value="KAJ8389138.1"/>
    <property type="molecule type" value="Genomic_DNA"/>
</dbReference>
<evidence type="ECO:0008006" key="3">
    <source>
        <dbReference type="Google" id="ProtNLM"/>
    </source>
</evidence>
<dbReference type="PANTHER" id="PTHR14352">
    <property type="entry name" value="HAUS AUGMIN-LIKE COMPLEX SUBUNIT 7"/>
    <property type="match status" value="1"/>
</dbReference>
<evidence type="ECO:0000313" key="2">
    <source>
        <dbReference type="Proteomes" id="UP001221898"/>
    </source>
</evidence>
<dbReference type="InterPro" id="IPR029711">
    <property type="entry name" value="Haus7-like"/>
</dbReference>